<reference evidence="1" key="1">
    <citation type="journal article" date="2011" name="PLoS Biol.">
        <title>Gene gain and loss during evolution of obligate parasitism in the white rust pathogen of Arabidopsis thaliana.</title>
        <authorList>
            <person name="Kemen E."/>
            <person name="Gardiner A."/>
            <person name="Schultz-Larsen T."/>
            <person name="Kemen A.C."/>
            <person name="Balmuth A.L."/>
            <person name="Robert-Seilaniantz A."/>
            <person name="Bailey K."/>
            <person name="Holub E."/>
            <person name="Studholme D.J."/>
            <person name="Maclean D."/>
            <person name="Jones J.D."/>
        </authorList>
    </citation>
    <scope>NUCLEOTIDE SEQUENCE</scope>
</reference>
<sequence>MERNVTTQMTECSTSNNAREIDPKTRLSCLFMESEERGQLKELFRERLIESGWTEGIRAHCKEIINRKKIQNVSLEDIVGEIKHSSIASVPQGSVSQVASRVCAFIDQKIENEKADASCWPNM</sequence>
<dbReference type="GO" id="GO:0000124">
    <property type="term" value="C:SAGA complex"/>
    <property type="evidence" value="ECO:0007669"/>
    <property type="project" value="InterPro"/>
</dbReference>
<dbReference type="GO" id="GO:0005643">
    <property type="term" value="C:nuclear pore"/>
    <property type="evidence" value="ECO:0007669"/>
    <property type="project" value="InterPro"/>
</dbReference>
<organism evidence="1">
    <name type="scientific">Albugo laibachii Nc14</name>
    <dbReference type="NCBI Taxonomy" id="890382"/>
    <lineage>
        <taxon>Eukaryota</taxon>
        <taxon>Sar</taxon>
        <taxon>Stramenopiles</taxon>
        <taxon>Oomycota</taxon>
        <taxon>Peronosporomycetes</taxon>
        <taxon>Albuginales</taxon>
        <taxon>Albuginaceae</taxon>
        <taxon>Albugo</taxon>
    </lineage>
</organism>
<dbReference type="PANTHER" id="PTHR12514">
    <property type="entry name" value="ENHANCER OF YELLOW 2 TRANSCRIPTION FACTOR"/>
    <property type="match status" value="1"/>
</dbReference>
<proteinExistence type="predicted"/>
<dbReference type="InterPro" id="IPR038212">
    <property type="entry name" value="TF_EnY2_sf"/>
</dbReference>
<dbReference type="EMBL" id="FR824185">
    <property type="protein sequence ID" value="CCA21996.1"/>
    <property type="molecule type" value="Genomic_DNA"/>
</dbReference>
<dbReference type="GO" id="GO:0006406">
    <property type="term" value="P:mRNA export from nucleus"/>
    <property type="evidence" value="ECO:0007669"/>
    <property type="project" value="InterPro"/>
</dbReference>
<dbReference type="AlphaFoldDB" id="F0WL36"/>
<dbReference type="InterPro" id="IPR018783">
    <property type="entry name" value="TF_ENY2"/>
</dbReference>
<gene>
    <name evidence="1" type="primary">AlNc14C140G7223</name>
    <name evidence="1" type="ORF">ALNC14_081390</name>
</gene>
<name>F0WL36_9STRA</name>
<reference evidence="1" key="2">
    <citation type="submission" date="2011-02" db="EMBL/GenBank/DDBJ databases">
        <authorList>
            <person name="MacLean D."/>
        </authorList>
    </citation>
    <scope>NUCLEOTIDE SEQUENCE</scope>
</reference>
<accession>F0WL36</accession>
<dbReference type="Pfam" id="PF10163">
    <property type="entry name" value="EnY2"/>
    <property type="match status" value="1"/>
</dbReference>
<dbReference type="GO" id="GO:0003713">
    <property type="term" value="F:transcription coactivator activity"/>
    <property type="evidence" value="ECO:0007669"/>
    <property type="project" value="InterPro"/>
</dbReference>
<dbReference type="Gene3D" id="1.10.246.140">
    <property type="match status" value="1"/>
</dbReference>
<evidence type="ECO:0000313" key="1">
    <source>
        <dbReference type="EMBL" id="CCA21996.1"/>
    </source>
</evidence>
<dbReference type="HOGENOM" id="CLU_134052_1_0_1"/>
<protein>
    <submittedName>
        <fullName evidence="1">Enhancer of yellow 2 transcription factor homolog p</fullName>
    </submittedName>
</protein>